<name>A0ABP6Q8U5_9ACTN</name>
<dbReference type="PANTHER" id="PTHR30055">
    <property type="entry name" value="HTH-TYPE TRANSCRIPTIONAL REGULATOR RUTR"/>
    <property type="match status" value="1"/>
</dbReference>
<dbReference type="PROSITE" id="PS01081">
    <property type="entry name" value="HTH_TETR_1"/>
    <property type="match status" value="1"/>
</dbReference>
<proteinExistence type="predicted"/>
<gene>
    <name evidence="4" type="ORF">GCM10010468_31460</name>
</gene>
<evidence type="ECO:0000256" key="2">
    <source>
        <dbReference type="PROSITE-ProRule" id="PRU00335"/>
    </source>
</evidence>
<dbReference type="InterPro" id="IPR001647">
    <property type="entry name" value="HTH_TetR"/>
</dbReference>
<feature type="DNA-binding region" description="H-T-H motif" evidence="2">
    <location>
        <begin position="23"/>
        <end position="42"/>
    </location>
</feature>
<organism evidence="4 5">
    <name type="scientific">Actinocorallia longicatena</name>
    <dbReference type="NCBI Taxonomy" id="111803"/>
    <lineage>
        <taxon>Bacteria</taxon>
        <taxon>Bacillati</taxon>
        <taxon>Actinomycetota</taxon>
        <taxon>Actinomycetes</taxon>
        <taxon>Streptosporangiales</taxon>
        <taxon>Thermomonosporaceae</taxon>
        <taxon>Actinocorallia</taxon>
    </lineage>
</organism>
<dbReference type="Gene3D" id="1.10.10.60">
    <property type="entry name" value="Homeodomain-like"/>
    <property type="match status" value="1"/>
</dbReference>
<dbReference type="RefSeq" id="WP_344828641.1">
    <property type="nucleotide sequence ID" value="NZ_BAAAUV010000007.1"/>
</dbReference>
<dbReference type="InterPro" id="IPR036271">
    <property type="entry name" value="Tet_transcr_reg_TetR-rel_C_sf"/>
</dbReference>
<evidence type="ECO:0000313" key="5">
    <source>
        <dbReference type="Proteomes" id="UP001501237"/>
    </source>
</evidence>
<accession>A0ABP6Q8U5</accession>
<evidence type="ECO:0000256" key="1">
    <source>
        <dbReference type="ARBA" id="ARBA00023125"/>
    </source>
</evidence>
<dbReference type="Pfam" id="PF00440">
    <property type="entry name" value="TetR_N"/>
    <property type="match status" value="1"/>
</dbReference>
<dbReference type="PANTHER" id="PTHR30055:SF219">
    <property type="entry name" value="TRANSCRIPTIONAL REGULATORY PROTEIN"/>
    <property type="match status" value="1"/>
</dbReference>
<keyword evidence="1 2" id="KW-0238">DNA-binding</keyword>
<protein>
    <submittedName>
        <fullName evidence="4">TetR/AcrR family transcriptional regulator</fullName>
    </submittedName>
</protein>
<dbReference type="PROSITE" id="PS50977">
    <property type="entry name" value="HTH_TETR_2"/>
    <property type="match status" value="1"/>
</dbReference>
<dbReference type="InterPro" id="IPR009057">
    <property type="entry name" value="Homeodomain-like_sf"/>
</dbReference>
<dbReference type="SUPFAM" id="SSF48498">
    <property type="entry name" value="Tetracyclin repressor-like, C-terminal domain"/>
    <property type="match status" value="1"/>
</dbReference>
<dbReference type="Gene3D" id="1.10.357.10">
    <property type="entry name" value="Tetracycline Repressor, domain 2"/>
    <property type="match status" value="1"/>
</dbReference>
<dbReference type="Proteomes" id="UP001501237">
    <property type="component" value="Unassembled WGS sequence"/>
</dbReference>
<feature type="domain" description="HTH tetR-type" evidence="3">
    <location>
        <begin position="1"/>
        <end position="60"/>
    </location>
</feature>
<dbReference type="EMBL" id="BAAAUV010000007">
    <property type="protein sequence ID" value="GAA3212233.1"/>
    <property type="molecule type" value="Genomic_DNA"/>
</dbReference>
<sequence length="192" mass="21338">MSTDRIVEAATRLFAERGYEGASTRLIAEAAGLNIATVSYHVGGKRELYLAVMERAHLAERAALEGAMEVFTPDRAGIHLLLDRYLDFCVERPEVPALWMRRWLSEADDVTSLEAEYVRPLIQQVVALVEDVAGPGTDLEFAVWTVIWSIHGFGRGGVLDPEGRRCRTDDPDALARFRAHLHVLADRLLGLA</sequence>
<dbReference type="InterPro" id="IPR050109">
    <property type="entry name" value="HTH-type_TetR-like_transc_reg"/>
</dbReference>
<comment type="caution">
    <text evidence="4">The sequence shown here is derived from an EMBL/GenBank/DDBJ whole genome shotgun (WGS) entry which is preliminary data.</text>
</comment>
<evidence type="ECO:0000313" key="4">
    <source>
        <dbReference type="EMBL" id="GAA3212233.1"/>
    </source>
</evidence>
<evidence type="ECO:0000259" key="3">
    <source>
        <dbReference type="PROSITE" id="PS50977"/>
    </source>
</evidence>
<keyword evidence="5" id="KW-1185">Reference proteome</keyword>
<dbReference type="PRINTS" id="PR00455">
    <property type="entry name" value="HTHTETR"/>
</dbReference>
<reference evidence="5" key="1">
    <citation type="journal article" date="2019" name="Int. J. Syst. Evol. Microbiol.">
        <title>The Global Catalogue of Microorganisms (GCM) 10K type strain sequencing project: providing services to taxonomists for standard genome sequencing and annotation.</title>
        <authorList>
            <consortium name="The Broad Institute Genomics Platform"/>
            <consortium name="The Broad Institute Genome Sequencing Center for Infectious Disease"/>
            <person name="Wu L."/>
            <person name="Ma J."/>
        </authorList>
    </citation>
    <scope>NUCLEOTIDE SEQUENCE [LARGE SCALE GENOMIC DNA]</scope>
    <source>
        <strain evidence="5">JCM 9377</strain>
    </source>
</reference>
<dbReference type="SUPFAM" id="SSF46689">
    <property type="entry name" value="Homeodomain-like"/>
    <property type="match status" value="1"/>
</dbReference>
<dbReference type="InterPro" id="IPR023772">
    <property type="entry name" value="DNA-bd_HTH_TetR-type_CS"/>
</dbReference>